<reference evidence="3" key="1">
    <citation type="journal article" date="2020" name="Stud. Mycol.">
        <title>101 Dothideomycetes genomes: a test case for predicting lifestyles and emergence of pathogens.</title>
        <authorList>
            <person name="Haridas S."/>
            <person name="Albert R."/>
            <person name="Binder M."/>
            <person name="Bloem J."/>
            <person name="Labutti K."/>
            <person name="Salamov A."/>
            <person name="Andreopoulos B."/>
            <person name="Baker S."/>
            <person name="Barry K."/>
            <person name="Bills G."/>
            <person name="Bluhm B."/>
            <person name="Cannon C."/>
            <person name="Castanera R."/>
            <person name="Culley D."/>
            <person name="Daum C."/>
            <person name="Ezra D."/>
            <person name="Gonzalez J."/>
            <person name="Henrissat B."/>
            <person name="Kuo A."/>
            <person name="Liang C."/>
            <person name="Lipzen A."/>
            <person name="Lutzoni F."/>
            <person name="Magnuson J."/>
            <person name="Mondo S."/>
            <person name="Nolan M."/>
            <person name="Ohm R."/>
            <person name="Pangilinan J."/>
            <person name="Park H.-J."/>
            <person name="Ramirez L."/>
            <person name="Alfaro M."/>
            <person name="Sun H."/>
            <person name="Tritt A."/>
            <person name="Yoshinaga Y."/>
            <person name="Zwiers L.-H."/>
            <person name="Turgeon B."/>
            <person name="Goodwin S."/>
            <person name="Spatafora J."/>
            <person name="Crous P."/>
            <person name="Grigoriev I."/>
        </authorList>
    </citation>
    <scope>NUCLEOTIDE SEQUENCE</scope>
    <source>
        <strain evidence="3">ATCC 36951</strain>
    </source>
</reference>
<gene>
    <name evidence="3" type="ORF">M409DRAFT_19463</name>
</gene>
<dbReference type="Pfam" id="PF13668">
    <property type="entry name" value="Ferritin_2"/>
    <property type="match status" value="1"/>
</dbReference>
<dbReference type="Proteomes" id="UP000799537">
    <property type="component" value="Unassembled WGS sequence"/>
</dbReference>
<dbReference type="EMBL" id="ML993585">
    <property type="protein sequence ID" value="KAF2170648.1"/>
    <property type="molecule type" value="Genomic_DNA"/>
</dbReference>
<feature type="region of interest" description="Disordered" evidence="1">
    <location>
        <begin position="30"/>
        <end position="64"/>
    </location>
</feature>
<feature type="chain" id="PRO_5025450441" evidence="2">
    <location>
        <begin position="24"/>
        <end position="352"/>
    </location>
</feature>
<dbReference type="AlphaFoldDB" id="A0A6A6CWR9"/>
<evidence type="ECO:0000313" key="3">
    <source>
        <dbReference type="EMBL" id="KAF2170648.1"/>
    </source>
</evidence>
<dbReference type="GeneID" id="54558216"/>
<name>A0A6A6CWR9_ZASCE</name>
<keyword evidence="4" id="KW-1185">Reference proteome</keyword>
<evidence type="ECO:0000256" key="2">
    <source>
        <dbReference type="SAM" id="SignalP"/>
    </source>
</evidence>
<accession>A0A6A6CWR9</accession>
<keyword evidence="2" id="KW-0732">Signal</keyword>
<protein>
    <submittedName>
        <fullName evidence="3">Uncharacterized protein</fullName>
    </submittedName>
</protein>
<organism evidence="3 4">
    <name type="scientific">Zasmidium cellare ATCC 36951</name>
    <dbReference type="NCBI Taxonomy" id="1080233"/>
    <lineage>
        <taxon>Eukaryota</taxon>
        <taxon>Fungi</taxon>
        <taxon>Dikarya</taxon>
        <taxon>Ascomycota</taxon>
        <taxon>Pezizomycotina</taxon>
        <taxon>Dothideomycetes</taxon>
        <taxon>Dothideomycetidae</taxon>
        <taxon>Mycosphaerellales</taxon>
        <taxon>Mycosphaerellaceae</taxon>
        <taxon>Zasmidium</taxon>
    </lineage>
</organism>
<feature type="signal peptide" evidence="2">
    <location>
        <begin position="1"/>
        <end position="23"/>
    </location>
</feature>
<proteinExistence type="predicted"/>
<evidence type="ECO:0000256" key="1">
    <source>
        <dbReference type="SAM" id="MobiDB-lite"/>
    </source>
</evidence>
<sequence length="352" mass="38671">MWSILSATVFFVTILAQHPASYAQQEPIPGLYEPYNKQQGPDPPYPGNRKDPILPTSSDPPAPDDALFQSLAAAEWTILDFYNSALRRFKSEDFTELGFPNDTFDRIQEIRNNEAGHVQITLDMISDASTKPGPCQYNCNISTPMEFITRQTLIEASGPAFLPGLTSQAKEPRSQGVITSLSQIEVRHGTWSTMALFNANPFTGPADTLYPYPMQILSQVAAYIIPGSCPKNNPPFPNPPQRAATMISNPPFPQAGDEVQFVFPVPQQQPKFEEGKEYYVVYFHALGNLTRRFDVESGKSRIPAEFDKGKGVIIAAIADEEGAGREESVVAGPLLMLQQPDLGRVASSGGKM</sequence>
<dbReference type="OrthoDB" id="1001765at2759"/>
<evidence type="ECO:0000313" key="4">
    <source>
        <dbReference type="Proteomes" id="UP000799537"/>
    </source>
</evidence>
<dbReference type="RefSeq" id="XP_033671537.1">
    <property type="nucleotide sequence ID" value="XM_033804944.1"/>
</dbReference>